<reference evidence="4 5" key="2">
    <citation type="journal article" date="2017" name="Genome Announc.">
        <title>Draft genome sequence of Aquitalea magnusonii strain H3, a plant growth-promoting bacterium of duckweed Lemna minor.</title>
        <authorList>
            <person name="Ishizawa H."/>
            <person name="Kuroda M."/>
            <person name="Ike M."/>
        </authorList>
    </citation>
    <scope>NUCLEOTIDE SEQUENCE [LARGE SCALE GENOMIC DNA]</scope>
    <source>
        <strain evidence="4 5">H3</strain>
    </source>
</reference>
<protein>
    <submittedName>
        <fullName evidence="4">Transcriptional regulator, DeoR family</fullName>
    </submittedName>
</protein>
<evidence type="ECO:0000256" key="1">
    <source>
        <dbReference type="ARBA" id="ARBA00023015"/>
    </source>
</evidence>
<evidence type="ECO:0000256" key="2">
    <source>
        <dbReference type="ARBA" id="ARBA00023163"/>
    </source>
</evidence>
<gene>
    <name evidence="4" type="ORF">DLM_4006</name>
</gene>
<dbReference type="Gene3D" id="1.10.10.10">
    <property type="entry name" value="Winged helix-like DNA-binding domain superfamily/Winged helix DNA-binding domain"/>
    <property type="match status" value="1"/>
</dbReference>
<dbReference type="InterPro" id="IPR036390">
    <property type="entry name" value="WH_DNA-bd_sf"/>
</dbReference>
<dbReference type="InterPro" id="IPR051534">
    <property type="entry name" value="CBASS_pafABC_assoc_protein"/>
</dbReference>
<dbReference type="PANTHER" id="PTHR34580:SF3">
    <property type="entry name" value="PROTEIN PAFB"/>
    <property type="match status" value="1"/>
</dbReference>
<dbReference type="PROSITE" id="PS52050">
    <property type="entry name" value="WYL"/>
    <property type="match status" value="1"/>
</dbReference>
<accession>A0A3G9GJ79</accession>
<dbReference type="AlphaFoldDB" id="A0A3G9GJ79"/>
<dbReference type="PANTHER" id="PTHR34580">
    <property type="match status" value="1"/>
</dbReference>
<dbReference type="EMBL" id="AP018823">
    <property type="protein sequence ID" value="BBF87585.1"/>
    <property type="molecule type" value="Genomic_DNA"/>
</dbReference>
<dbReference type="RefSeq" id="WP_089082477.1">
    <property type="nucleotide sequence ID" value="NZ_AP018823.1"/>
</dbReference>
<keyword evidence="1" id="KW-0805">Transcription regulation</keyword>
<evidence type="ECO:0000313" key="5">
    <source>
        <dbReference type="Proteomes" id="UP000198290"/>
    </source>
</evidence>
<dbReference type="InterPro" id="IPR013196">
    <property type="entry name" value="HTH_11"/>
</dbReference>
<proteinExistence type="predicted"/>
<dbReference type="SUPFAM" id="SSF46785">
    <property type="entry name" value="Winged helix' DNA-binding domain"/>
    <property type="match status" value="1"/>
</dbReference>
<dbReference type="Pfam" id="PF13280">
    <property type="entry name" value="WYL"/>
    <property type="match status" value="1"/>
</dbReference>
<keyword evidence="2" id="KW-0804">Transcription</keyword>
<feature type="domain" description="HTH deoR-type" evidence="3">
    <location>
        <begin position="3"/>
        <end position="58"/>
    </location>
</feature>
<reference evidence="5" key="1">
    <citation type="journal article" date="2017" name="Biotechnol. Biofuels">
        <title>Evaluation of environmental bacterial communities as a factor affecting the growth of duckweed Lemna minor.</title>
        <authorList>
            <person name="Ishizawa H."/>
            <person name="Kuroda M."/>
            <person name="Morikawa M."/>
            <person name="Ike M."/>
        </authorList>
    </citation>
    <scope>NUCLEOTIDE SEQUENCE [LARGE SCALE GENOMIC DNA]</scope>
    <source>
        <strain evidence="5">H3</strain>
    </source>
</reference>
<sequence length="237" mass="26586">MRRADRLLQILHLLRGRRRTTAAQLAAWLEVSIRTVYRDMADLLSSGAPVNGEAGEGYWLEQGFSPPPLSFSADELAALEVGARMLAGWADPATANAAASALAKIHAVLGSAGLIPAPLFVPQHHNYPCERLTALRDAILQRQAVAITYRDEQGQGSQRSVLPLGLFFWGDRWTLAAWCLLRQDYRHFRIDRLQHWQNTDAPWPEQVSLDRFMQAANAGEANRQQLLRATSQSWHRE</sequence>
<evidence type="ECO:0000313" key="4">
    <source>
        <dbReference type="EMBL" id="BBF87585.1"/>
    </source>
</evidence>
<keyword evidence="5" id="KW-1185">Reference proteome</keyword>
<dbReference type="PROSITE" id="PS51000">
    <property type="entry name" value="HTH_DEOR_2"/>
    <property type="match status" value="1"/>
</dbReference>
<dbReference type="Proteomes" id="UP000198290">
    <property type="component" value="Chromosome"/>
</dbReference>
<dbReference type="InterPro" id="IPR036388">
    <property type="entry name" value="WH-like_DNA-bd_sf"/>
</dbReference>
<dbReference type="InterPro" id="IPR026881">
    <property type="entry name" value="WYL_dom"/>
</dbReference>
<reference evidence="5" key="3">
    <citation type="journal article" date="2017" name="Plant Physiol. Biochem.">
        <title>Differential oxidative and antioxidative response of duckweed Lemna minor toward plant growth promoting/inhibiting bacteria.</title>
        <authorList>
            <person name="Ishizawa H."/>
            <person name="Kuroda M."/>
            <person name="Morikawa M."/>
            <person name="Ike M."/>
        </authorList>
    </citation>
    <scope>NUCLEOTIDE SEQUENCE [LARGE SCALE GENOMIC DNA]</scope>
    <source>
        <strain evidence="5">H3</strain>
    </source>
</reference>
<evidence type="ECO:0000259" key="3">
    <source>
        <dbReference type="PROSITE" id="PS51000"/>
    </source>
</evidence>
<name>A0A3G9GJ79_9NEIS</name>
<dbReference type="GO" id="GO:0003700">
    <property type="term" value="F:DNA-binding transcription factor activity"/>
    <property type="evidence" value="ECO:0007669"/>
    <property type="project" value="InterPro"/>
</dbReference>
<dbReference type="InterPro" id="IPR001034">
    <property type="entry name" value="DeoR_HTH"/>
</dbReference>
<dbReference type="Pfam" id="PF08279">
    <property type="entry name" value="HTH_11"/>
    <property type="match status" value="1"/>
</dbReference>
<dbReference type="OrthoDB" id="9807255at2"/>
<organism evidence="4 5">
    <name type="scientific">Aquitalea magnusonii</name>
    <dbReference type="NCBI Taxonomy" id="332411"/>
    <lineage>
        <taxon>Bacteria</taxon>
        <taxon>Pseudomonadati</taxon>
        <taxon>Pseudomonadota</taxon>
        <taxon>Betaproteobacteria</taxon>
        <taxon>Neisseriales</taxon>
        <taxon>Chromobacteriaceae</taxon>
        <taxon>Aquitalea</taxon>
    </lineage>
</organism>
<dbReference type="KEGG" id="amah:DLM_4006"/>